<protein>
    <submittedName>
        <fullName evidence="1">Uncharacterized protein</fullName>
    </submittedName>
</protein>
<evidence type="ECO:0000313" key="1">
    <source>
        <dbReference type="EMBL" id="CPR14553.1"/>
    </source>
</evidence>
<dbReference type="RefSeq" id="WP_156186718.1">
    <property type="nucleotide sequence ID" value="NZ_CGIG01000001.1"/>
</dbReference>
<name>A0A0G4JRP4_9GAMM</name>
<evidence type="ECO:0000313" key="2">
    <source>
        <dbReference type="Proteomes" id="UP000044377"/>
    </source>
</evidence>
<dbReference type="AlphaFoldDB" id="A0A0G4JRP4"/>
<dbReference type="OrthoDB" id="8637570at2"/>
<proteinExistence type="predicted"/>
<gene>
    <name evidence="1" type="ORF">BN1221_00968c</name>
</gene>
<dbReference type="Proteomes" id="UP000044377">
    <property type="component" value="Unassembled WGS sequence"/>
</dbReference>
<organism evidence="1 2">
    <name type="scientific">Brenneria goodwinii</name>
    <dbReference type="NCBI Taxonomy" id="1109412"/>
    <lineage>
        <taxon>Bacteria</taxon>
        <taxon>Pseudomonadati</taxon>
        <taxon>Pseudomonadota</taxon>
        <taxon>Gammaproteobacteria</taxon>
        <taxon>Enterobacterales</taxon>
        <taxon>Pectobacteriaceae</taxon>
        <taxon>Brenneria</taxon>
    </lineage>
</organism>
<reference evidence="2" key="1">
    <citation type="submission" date="2015-01" db="EMBL/GenBank/DDBJ databases">
        <authorList>
            <person name="Paterson Steve"/>
        </authorList>
    </citation>
    <scope>NUCLEOTIDE SEQUENCE [LARGE SCALE GENOMIC DNA]</scope>
    <source>
        <strain evidence="2">OBR1</strain>
    </source>
</reference>
<dbReference type="EMBL" id="CGIG01000001">
    <property type="protein sequence ID" value="CPR14553.1"/>
    <property type="molecule type" value="Genomic_DNA"/>
</dbReference>
<sequence>MVTDVPDWAKTPELLEINKQLKQDLASESQPVKRTDVFLLTNKGWVHERLFGK</sequence>
<keyword evidence="2" id="KW-1185">Reference proteome</keyword>
<accession>A0A0G4JRP4</accession>